<dbReference type="InParanoid" id="E5A912"/>
<feature type="compositionally biased region" description="Basic and acidic residues" evidence="1">
    <location>
        <begin position="488"/>
        <end position="500"/>
    </location>
</feature>
<accession>E5A912</accession>
<reference evidence="4" key="1">
    <citation type="journal article" date="2011" name="Nat. Commun.">
        <title>Effector diversification within compartments of the Leptosphaeria maculans genome affected by Repeat-Induced Point mutations.</title>
        <authorList>
            <person name="Rouxel T."/>
            <person name="Grandaubert J."/>
            <person name="Hane J.K."/>
            <person name="Hoede C."/>
            <person name="van de Wouw A.P."/>
            <person name="Couloux A."/>
            <person name="Dominguez V."/>
            <person name="Anthouard V."/>
            <person name="Bally P."/>
            <person name="Bourras S."/>
            <person name="Cozijnsen A.J."/>
            <person name="Ciuffetti L.M."/>
            <person name="Degrave A."/>
            <person name="Dilmaghani A."/>
            <person name="Duret L."/>
            <person name="Fudal I."/>
            <person name="Goodwin S.B."/>
            <person name="Gout L."/>
            <person name="Glaser N."/>
            <person name="Linglin J."/>
            <person name="Kema G.H.J."/>
            <person name="Lapalu N."/>
            <person name="Lawrence C.B."/>
            <person name="May K."/>
            <person name="Meyer M."/>
            <person name="Ollivier B."/>
            <person name="Poulain J."/>
            <person name="Schoch C.L."/>
            <person name="Simon A."/>
            <person name="Spatafora J.W."/>
            <person name="Stachowiak A."/>
            <person name="Turgeon B.G."/>
            <person name="Tyler B.M."/>
            <person name="Vincent D."/>
            <person name="Weissenbach J."/>
            <person name="Amselem J."/>
            <person name="Quesneville H."/>
            <person name="Oliver R.P."/>
            <person name="Wincker P."/>
            <person name="Balesdent M.-H."/>
            <person name="Howlett B.J."/>
        </authorList>
    </citation>
    <scope>NUCLEOTIDE SEQUENCE [LARGE SCALE GENOMIC DNA]</scope>
    <source>
        <strain evidence="4">JN3 / isolate v23.1.3 / race Av1-4-5-6-7-8</strain>
    </source>
</reference>
<dbReference type="Proteomes" id="UP000002668">
    <property type="component" value="Genome"/>
</dbReference>
<dbReference type="PANTHER" id="PTHR38790:SF9">
    <property type="entry name" value="F-BOX DOMAIN-CONTAINING PROTEIN"/>
    <property type="match status" value="1"/>
</dbReference>
<keyword evidence="4" id="KW-1185">Reference proteome</keyword>
<evidence type="ECO:0000256" key="1">
    <source>
        <dbReference type="SAM" id="MobiDB-lite"/>
    </source>
</evidence>
<dbReference type="OrthoDB" id="62952at2759"/>
<feature type="compositionally biased region" description="Low complexity" evidence="1">
    <location>
        <begin position="397"/>
        <end position="429"/>
    </location>
</feature>
<evidence type="ECO:0000313" key="4">
    <source>
        <dbReference type="Proteomes" id="UP000002668"/>
    </source>
</evidence>
<feature type="region of interest" description="Disordered" evidence="1">
    <location>
        <begin position="1"/>
        <end position="25"/>
    </location>
</feature>
<dbReference type="VEuPathDB" id="FungiDB:LEMA_P076960.1"/>
<evidence type="ECO:0000259" key="2">
    <source>
        <dbReference type="Pfam" id="PF24864"/>
    </source>
</evidence>
<dbReference type="HOGENOM" id="CLU_545211_0_0_1"/>
<feature type="region of interest" description="Disordered" evidence="1">
    <location>
        <begin position="358"/>
        <end position="500"/>
    </location>
</feature>
<dbReference type="GeneID" id="13289381"/>
<dbReference type="PANTHER" id="PTHR38790">
    <property type="entry name" value="2EXR DOMAIN-CONTAINING PROTEIN-RELATED"/>
    <property type="match status" value="1"/>
</dbReference>
<feature type="domain" description="DUF7730" evidence="2">
    <location>
        <begin position="86"/>
        <end position="187"/>
    </location>
</feature>
<proteinExistence type="predicted"/>
<organism evidence="4">
    <name type="scientific">Leptosphaeria maculans (strain JN3 / isolate v23.1.3 / race Av1-4-5-6-7-8)</name>
    <name type="common">Blackleg fungus</name>
    <name type="synonym">Phoma lingam</name>
    <dbReference type="NCBI Taxonomy" id="985895"/>
    <lineage>
        <taxon>Eukaryota</taxon>
        <taxon>Fungi</taxon>
        <taxon>Dikarya</taxon>
        <taxon>Ascomycota</taxon>
        <taxon>Pezizomycotina</taxon>
        <taxon>Dothideomycetes</taxon>
        <taxon>Pleosporomycetidae</taxon>
        <taxon>Pleosporales</taxon>
        <taxon>Pleosporineae</taxon>
        <taxon>Leptosphaeriaceae</taxon>
        <taxon>Plenodomus</taxon>
        <taxon>Plenodomus lingam/Leptosphaeria maculans species complex</taxon>
    </lineage>
</organism>
<name>E5A912_LEPMJ</name>
<dbReference type="Pfam" id="PF24864">
    <property type="entry name" value="DUF7730"/>
    <property type="match status" value="1"/>
</dbReference>
<protein>
    <submittedName>
        <fullName evidence="3">Predicted protein</fullName>
    </submittedName>
</protein>
<feature type="compositionally biased region" description="Polar residues" evidence="1">
    <location>
        <begin position="433"/>
        <end position="442"/>
    </location>
</feature>
<dbReference type="EMBL" id="FP929137">
    <property type="protein sequence ID" value="CBY00107.1"/>
    <property type="molecule type" value="Genomic_DNA"/>
</dbReference>
<gene>
    <name evidence="3" type="ORF">LEMA_P076960.1</name>
</gene>
<dbReference type="AlphaFoldDB" id="E5A912"/>
<sequence>MRISFVTASEDRESSRGMGRSPKRRCTTAGQAYDMKAKLDSKPYDYTTIGSSVQTPGFILDHAQNPSKTRTLREYCGVPGPRPFPFFDLPQEIRDLVYSHLVVYSKSEAVIRATMILKNQQKRITAKATRERLNRQRSASGARLARCRPKVNELSLYLNLLLASRRMYAEASDYFYSKNCFHISLNKLPSTAFDAPYGWDLTRIKKLQVDLQVKDAIRMDRYVDWRAFLSPFSSLQHLRIEPTFHPRYYEWAYPELSNWSTTHYVHKAFFRELLAAIPYHVSLKVGAPPDLTREKEEKDLITTRRIDNRLLYDICNHQSSRDSMSFLRPVSMLRSAALRPAALSLAPRARQQVRFATSDYGSGTGNPVGEKPEKQGQNPSENLEHPGPAPPKVAQGKSSSSPNSDNGGSNSNPKSDSSTSNAKTGSSSAVEQGKQNRPSSSEVKGAQPKILNENPPKASEQSEEVSNEDAKKDKIPGGTSRGGSDEGNVDKVINEATKEM</sequence>
<dbReference type="eggNOG" id="ENOG502T8T1">
    <property type="taxonomic scope" value="Eukaryota"/>
</dbReference>
<evidence type="ECO:0000313" key="3">
    <source>
        <dbReference type="EMBL" id="CBY00107.1"/>
    </source>
</evidence>
<dbReference type="InterPro" id="IPR056632">
    <property type="entry name" value="DUF7730"/>
</dbReference>